<name>A0A1M4RZM9_9ACTO</name>
<protein>
    <submittedName>
        <fullName evidence="1">Uncharacterized protein</fullName>
    </submittedName>
</protein>
<accession>A0A1M4RZM9</accession>
<evidence type="ECO:0000313" key="2">
    <source>
        <dbReference type="Proteomes" id="UP000184291"/>
    </source>
</evidence>
<proteinExistence type="predicted"/>
<gene>
    <name evidence="1" type="ORF">ACGLYG10_1566</name>
</gene>
<keyword evidence="2" id="KW-1185">Reference proteome</keyword>
<dbReference type="AlphaFoldDB" id="A0A1M4RZM9"/>
<sequence length="173" mass="18951">MSAVLLLGACSSAPSQEQGNGQDERFAEFTQYVPDPLTVQTSLDSVTSRMPAMGATDVHFVGQYRVNKGESRLPEPDRPYWFHAVIEVDRATSQALSDAATTTPDLLPPIYPDLHQYVPQDCTFVTVPESDANRILDTENADLEGGSERFTVDELALSTERNLVVMVGTGHYS</sequence>
<dbReference type="RefSeq" id="WP_073330070.1">
    <property type="nucleotide sequence ID" value="NZ_FQTT01000010.1"/>
</dbReference>
<dbReference type="OrthoDB" id="3259256at2"/>
<evidence type="ECO:0000313" key="1">
    <source>
        <dbReference type="EMBL" id="SHE25350.1"/>
    </source>
</evidence>
<organism evidence="1 2">
    <name type="scientific">Actinomyces glycerinitolerans</name>
    <dbReference type="NCBI Taxonomy" id="1892869"/>
    <lineage>
        <taxon>Bacteria</taxon>
        <taxon>Bacillati</taxon>
        <taxon>Actinomycetota</taxon>
        <taxon>Actinomycetes</taxon>
        <taxon>Actinomycetales</taxon>
        <taxon>Actinomycetaceae</taxon>
        <taxon>Actinomyces</taxon>
    </lineage>
</organism>
<dbReference type="Proteomes" id="UP000184291">
    <property type="component" value="Unassembled WGS sequence"/>
</dbReference>
<dbReference type="EMBL" id="FQTT01000010">
    <property type="protein sequence ID" value="SHE25350.1"/>
    <property type="molecule type" value="Genomic_DNA"/>
</dbReference>
<reference evidence="2" key="1">
    <citation type="submission" date="2016-09" db="EMBL/GenBank/DDBJ databases">
        <authorList>
            <person name="Strepis N."/>
        </authorList>
    </citation>
    <scope>NUCLEOTIDE SEQUENCE [LARGE SCALE GENOMIC DNA]</scope>
</reference>